<dbReference type="EMBL" id="QFNF01000035">
    <property type="protein sequence ID" value="PZO75133.1"/>
    <property type="molecule type" value="Genomic_DNA"/>
</dbReference>
<gene>
    <name evidence="2" type="ORF">DI632_12240</name>
</gene>
<comment type="caution">
    <text evidence="2">The sequence shown here is derived from an EMBL/GenBank/DDBJ whole genome shotgun (WGS) entry which is preliminary data.</text>
</comment>
<dbReference type="AlphaFoldDB" id="A0A2W4YYI4"/>
<dbReference type="Pfam" id="PF13692">
    <property type="entry name" value="Glyco_trans_1_4"/>
    <property type="match status" value="1"/>
</dbReference>
<dbReference type="PANTHER" id="PTHR12526:SF630">
    <property type="entry name" value="GLYCOSYLTRANSFERASE"/>
    <property type="match status" value="1"/>
</dbReference>
<dbReference type="CDD" id="cd03801">
    <property type="entry name" value="GT4_PimA-like"/>
    <property type="match status" value="1"/>
</dbReference>
<evidence type="ECO:0000313" key="2">
    <source>
        <dbReference type="EMBL" id="PZO75133.1"/>
    </source>
</evidence>
<dbReference type="Proteomes" id="UP000248614">
    <property type="component" value="Unassembled WGS sequence"/>
</dbReference>
<protein>
    <submittedName>
        <fullName evidence="2">Glycosyltransferase family 1 protein</fullName>
    </submittedName>
</protein>
<keyword evidence="2" id="KW-0808">Transferase</keyword>
<name>A0A2W4YYI4_9SPHN</name>
<organism evidence="2 3">
    <name type="scientific">Sphingomonas hengshuiensis</name>
    <dbReference type="NCBI Taxonomy" id="1609977"/>
    <lineage>
        <taxon>Bacteria</taxon>
        <taxon>Pseudomonadati</taxon>
        <taxon>Pseudomonadota</taxon>
        <taxon>Alphaproteobacteria</taxon>
        <taxon>Sphingomonadales</taxon>
        <taxon>Sphingomonadaceae</taxon>
        <taxon>Sphingomonas</taxon>
    </lineage>
</organism>
<evidence type="ECO:0000259" key="1">
    <source>
        <dbReference type="Pfam" id="PF13579"/>
    </source>
</evidence>
<dbReference type="SUPFAM" id="SSF53756">
    <property type="entry name" value="UDP-Glycosyltransferase/glycogen phosphorylase"/>
    <property type="match status" value="1"/>
</dbReference>
<dbReference type="PANTHER" id="PTHR12526">
    <property type="entry name" value="GLYCOSYLTRANSFERASE"/>
    <property type="match status" value="1"/>
</dbReference>
<dbReference type="Pfam" id="PF13579">
    <property type="entry name" value="Glyco_trans_4_4"/>
    <property type="match status" value="1"/>
</dbReference>
<feature type="domain" description="Glycosyltransferase subfamily 4-like N-terminal" evidence="1">
    <location>
        <begin position="12"/>
        <end position="172"/>
    </location>
</feature>
<dbReference type="GO" id="GO:0016757">
    <property type="term" value="F:glycosyltransferase activity"/>
    <property type="evidence" value="ECO:0007669"/>
    <property type="project" value="UniProtKB-ARBA"/>
</dbReference>
<proteinExistence type="predicted"/>
<sequence>MRILHVCDSIIGGTGSYLAELLTLQAQRRGPGKVMLLMPYEHREHVEPRLADSGVEFRYFSRKSRVRGMVRLALAFLSVRREFRPDIVHGHTFGAGVVTRVLRFGRRPATIFCPHGWAFDIEMPALARNALIAIERLLALRSEKIVLISEHEERRARAIGIAERRLALVPNGIAAAPPAIPAVPWADNRLKLLFVGRFDRQKGLDLLIEAIRPLADRVALRIVGAPAVSSGYHPPALPHVDIRGWRDRDGVVAEMKACDMLVVPSRWEGFGLVAVEAMRVGKPVLAAAAGGLNDILDGGRYGITVPVNDPVALRAAIETLSADRLTALAEAGHARFHDRYTAQRMTDDLDRVYAGLA</sequence>
<evidence type="ECO:0000313" key="3">
    <source>
        <dbReference type="Proteomes" id="UP000248614"/>
    </source>
</evidence>
<dbReference type="InterPro" id="IPR028098">
    <property type="entry name" value="Glyco_trans_4-like_N"/>
</dbReference>
<dbReference type="Gene3D" id="3.40.50.2000">
    <property type="entry name" value="Glycogen Phosphorylase B"/>
    <property type="match status" value="2"/>
</dbReference>
<reference evidence="2 3" key="1">
    <citation type="submission" date="2017-08" db="EMBL/GenBank/DDBJ databases">
        <title>Infants hospitalized years apart are colonized by the same room-sourced microbial strains.</title>
        <authorList>
            <person name="Brooks B."/>
            <person name="Olm M.R."/>
            <person name="Firek B.A."/>
            <person name="Baker R."/>
            <person name="Thomas B.C."/>
            <person name="Morowitz M.J."/>
            <person name="Banfield J.F."/>
        </authorList>
    </citation>
    <scope>NUCLEOTIDE SEQUENCE [LARGE SCALE GENOMIC DNA]</scope>
    <source>
        <strain evidence="2">S2_018_000_R3_110</strain>
    </source>
</reference>
<accession>A0A2W4YYI4</accession>